<feature type="domain" description="YopX protein" evidence="1">
    <location>
        <begin position="29"/>
        <end position="135"/>
    </location>
</feature>
<reference evidence="2" key="1">
    <citation type="submission" date="2020-03" db="EMBL/GenBank/DDBJ databases">
        <title>The deep terrestrial virosphere.</title>
        <authorList>
            <person name="Holmfeldt K."/>
            <person name="Nilsson E."/>
            <person name="Simone D."/>
            <person name="Lopez-Fernandez M."/>
            <person name="Wu X."/>
            <person name="de Brujin I."/>
            <person name="Lundin D."/>
            <person name="Andersson A."/>
            <person name="Bertilsson S."/>
            <person name="Dopson M."/>
        </authorList>
    </citation>
    <scope>NUCLEOTIDE SEQUENCE</scope>
    <source>
        <strain evidence="2">TM448B00906</strain>
    </source>
</reference>
<evidence type="ECO:0000259" key="1">
    <source>
        <dbReference type="Pfam" id="PF09643"/>
    </source>
</evidence>
<proteinExistence type="predicted"/>
<name>A0A6M3XJK2_9ZZZZ</name>
<dbReference type="Pfam" id="PF09643">
    <property type="entry name" value="YopX"/>
    <property type="match status" value="1"/>
</dbReference>
<dbReference type="NCBIfam" id="TIGR01671">
    <property type="entry name" value="phage_TIGR01671"/>
    <property type="match status" value="1"/>
</dbReference>
<dbReference type="InterPro" id="IPR019096">
    <property type="entry name" value="YopX_protein"/>
</dbReference>
<evidence type="ECO:0000313" key="2">
    <source>
        <dbReference type="EMBL" id="QJH97043.1"/>
    </source>
</evidence>
<dbReference type="InterPro" id="IPR023385">
    <property type="entry name" value="YopX-like_C"/>
</dbReference>
<dbReference type="AlphaFoldDB" id="A0A6M3XJK2"/>
<sequence>MREIKFRAWEDGIMANPFTLIDAITTDADLTVDDIQSVIYMQYTGLKDKNGKEIYEGDITSIQAEDGKINKFIVRFGIAQRIMQTGWLVDIPSFYFDLIGGDFKAFPIVINYKGKHDLEMMKIIGNIYENPEILERAAHG</sequence>
<dbReference type="EMBL" id="MT144671">
    <property type="protein sequence ID" value="QJH97043.1"/>
    <property type="molecule type" value="Genomic_DNA"/>
</dbReference>
<protein>
    <submittedName>
        <fullName evidence="2">Putative YopX protein</fullName>
    </submittedName>
</protein>
<accession>A0A6M3XJK2</accession>
<organism evidence="2">
    <name type="scientific">viral metagenome</name>
    <dbReference type="NCBI Taxonomy" id="1070528"/>
    <lineage>
        <taxon>unclassified sequences</taxon>
        <taxon>metagenomes</taxon>
        <taxon>organismal metagenomes</taxon>
    </lineage>
</organism>
<dbReference type="Gene3D" id="2.30.30.290">
    <property type="entry name" value="YopX-like domains"/>
    <property type="match status" value="1"/>
</dbReference>
<dbReference type="InterPro" id="IPR010024">
    <property type="entry name" value="CHP16711"/>
</dbReference>
<dbReference type="SUPFAM" id="SSF159006">
    <property type="entry name" value="YopX-like"/>
    <property type="match status" value="1"/>
</dbReference>
<gene>
    <name evidence="2" type="ORF">TM448B00906_0015</name>
</gene>